<accession>A0ABQ0RJS0</accession>
<dbReference type="CDD" id="cd00431">
    <property type="entry name" value="cysteine_hydrolases"/>
    <property type="match status" value="1"/>
</dbReference>
<sequence>MEKGHAMRFDPSRTAVVSIHNQWDIIGPDGAFAHLFHEQITARNVVGKLSGLLDQARTAGATIIYTRIAFAPDYSDLVPNSPLLQLVQQAGALVDGTGSAAIIQPLLPGPGDAVITNQQVGGFGTELAGLLESGGIDTLLIAGVATNISVESTARAAVDHGCRVVIVEDACSAAAEAAHAASIESLGLLATITGCADIQWDPAAG</sequence>
<name>A0ABQ0RJS0_GLUNI</name>
<dbReference type="InterPro" id="IPR050272">
    <property type="entry name" value="Isochorismatase-like_hydrls"/>
</dbReference>
<feature type="domain" description="Isochorismatase-like" evidence="2">
    <location>
        <begin position="15"/>
        <end position="192"/>
    </location>
</feature>
<keyword evidence="1 3" id="KW-0378">Hydrolase</keyword>
<evidence type="ECO:0000256" key="1">
    <source>
        <dbReference type="ARBA" id="ARBA00022801"/>
    </source>
</evidence>
<evidence type="ECO:0000313" key="4">
    <source>
        <dbReference type="Proteomes" id="UP000316242"/>
    </source>
</evidence>
<dbReference type="RefSeq" id="WP_344694997.1">
    <property type="nucleotide sequence ID" value="NZ_BAAAWM010000001.1"/>
</dbReference>
<dbReference type="InterPro" id="IPR036380">
    <property type="entry name" value="Isochorismatase-like_sf"/>
</dbReference>
<organism evidence="3 4">
    <name type="scientific">Glutamicibacter nicotianae</name>
    <name type="common">Arthrobacter nicotianae</name>
    <dbReference type="NCBI Taxonomy" id="37929"/>
    <lineage>
        <taxon>Bacteria</taxon>
        <taxon>Bacillati</taxon>
        <taxon>Actinomycetota</taxon>
        <taxon>Actinomycetes</taxon>
        <taxon>Micrococcales</taxon>
        <taxon>Micrococcaceae</taxon>
        <taxon>Glutamicibacter</taxon>
    </lineage>
</organism>
<dbReference type="SUPFAM" id="SSF52499">
    <property type="entry name" value="Isochorismatase-like hydrolases"/>
    <property type="match status" value="1"/>
</dbReference>
<dbReference type="PANTHER" id="PTHR43540">
    <property type="entry name" value="PEROXYUREIDOACRYLATE/UREIDOACRYLATE AMIDOHYDROLASE-RELATED"/>
    <property type="match status" value="1"/>
</dbReference>
<dbReference type="InterPro" id="IPR000868">
    <property type="entry name" value="Isochorismatase-like_dom"/>
</dbReference>
<dbReference type="Pfam" id="PF00857">
    <property type="entry name" value="Isochorismatase"/>
    <property type="match status" value="1"/>
</dbReference>
<gene>
    <name evidence="3" type="ORF">ANI01nite_12660</name>
</gene>
<dbReference type="Gene3D" id="3.40.50.850">
    <property type="entry name" value="Isochorismatase-like"/>
    <property type="match status" value="1"/>
</dbReference>
<comment type="caution">
    <text evidence="3">The sequence shown here is derived from an EMBL/GenBank/DDBJ whole genome shotgun (WGS) entry which is preliminary data.</text>
</comment>
<dbReference type="Proteomes" id="UP000316242">
    <property type="component" value="Unassembled WGS sequence"/>
</dbReference>
<evidence type="ECO:0000313" key="3">
    <source>
        <dbReference type="EMBL" id="GEC12063.1"/>
    </source>
</evidence>
<proteinExistence type="predicted"/>
<protein>
    <submittedName>
        <fullName evidence="3">Cysteine hydrolase</fullName>
    </submittedName>
</protein>
<evidence type="ECO:0000259" key="2">
    <source>
        <dbReference type="Pfam" id="PF00857"/>
    </source>
</evidence>
<keyword evidence="4" id="KW-1185">Reference proteome</keyword>
<dbReference type="EMBL" id="BJNE01000004">
    <property type="protein sequence ID" value="GEC12063.1"/>
    <property type="molecule type" value="Genomic_DNA"/>
</dbReference>
<dbReference type="GO" id="GO:0016787">
    <property type="term" value="F:hydrolase activity"/>
    <property type="evidence" value="ECO:0007669"/>
    <property type="project" value="UniProtKB-KW"/>
</dbReference>
<reference evidence="3 4" key="1">
    <citation type="submission" date="2019-06" db="EMBL/GenBank/DDBJ databases">
        <title>Whole genome shotgun sequence of Glutamicibacter nicotianae NBRC 14234.</title>
        <authorList>
            <person name="Hosoyama A."/>
            <person name="Uohara A."/>
            <person name="Ohji S."/>
            <person name="Ichikawa N."/>
        </authorList>
    </citation>
    <scope>NUCLEOTIDE SEQUENCE [LARGE SCALE GENOMIC DNA]</scope>
    <source>
        <strain evidence="3 4">NBRC 14234</strain>
    </source>
</reference>